<name>X6NGT4_RETFI</name>
<evidence type="ECO:0000256" key="2">
    <source>
        <dbReference type="SAM" id="MobiDB-lite"/>
    </source>
</evidence>
<dbReference type="EMBL" id="ASPP01009134">
    <property type="protein sequence ID" value="ETO24572.1"/>
    <property type="molecule type" value="Genomic_DNA"/>
</dbReference>
<accession>X6NGT4</accession>
<dbReference type="Proteomes" id="UP000023152">
    <property type="component" value="Unassembled WGS sequence"/>
</dbReference>
<feature type="compositionally biased region" description="Acidic residues" evidence="2">
    <location>
        <begin position="140"/>
        <end position="149"/>
    </location>
</feature>
<comment type="caution">
    <text evidence="4">The sequence shown here is derived from an EMBL/GenBank/DDBJ whole genome shotgun (WGS) entry which is preliminary data.</text>
</comment>
<protein>
    <submittedName>
        <fullName evidence="4">Uncharacterized protein</fullName>
    </submittedName>
</protein>
<evidence type="ECO:0000256" key="3">
    <source>
        <dbReference type="SAM" id="SignalP"/>
    </source>
</evidence>
<feature type="chain" id="PRO_5004975640" evidence="3">
    <location>
        <begin position="20"/>
        <end position="402"/>
    </location>
</feature>
<gene>
    <name evidence="4" type="ORF">RFI_12584</name>
</gene>
<keyword evidence="1" id="KW-0175">Coiled coil</keyword>
<feature type="compositionally biased region" description="Basic and acidic residues" evidence="2">
    <location>
        <begin position="231"/>
        <end position="249"/>
    </location>
</feature>
<feature type="region of interest" description="Disordered" evidence="2">
    <location>
        <begin position="124"/>
        <end position="159"/>
    </location>
</feature>
<reference evidence="4 5" key="1">
    <citation type="journal article" date="2013" name="Curr. Biol.">
        <title>The Genome of the Foraminiferan Reticulomyxa filosa.</title>
        <authorList>
            <person name="Glockner G."/>
            <person name="Hulsmann N."/>
            <person name="Schleicher M."/>
            <person name="Noegel A.A."/>
            <person name="Eichinger L."/>
            <person name="Gallinger C."/>
            <person name="Pawlowski J."/>
            <person name="Sierra R."/>
            <person name="Euteneuer U."/>
            <person name="Pillet L."/>
            <person name="Moustafa A."/>
            <person name="Platzer M."/>
            <person name="Groth M."/>
            <person name="Szafranski K."/>
            <person name="Schliwa M."/>
        </authorList>
    </citation>
    <scope>NUCLEOTIDE SEQUENCE [LARGE SCALE GENOMIC DNA]</scope>
</reference>
<feature type="coiled-coil region" evidence="1">
    <location>
        <begin position="347"/>
        <end position="378"/>
    </location>
</feature>
<feature type="compositionally biased region" description="Basic and acidic residues" evidence="2">
    <location>
        <begin position="124"/>
        <end position="139"/>
    </location>
</feature>
<evidence type="ECO:0000256" key="1">
    <source>
        <dbReference type="SAM" id="Coils"/>
    </source>
</evidence>
<feature type="region of interest" description="Disordered" evidence="2">
    <location>
        <begin position="219"/>
        <end position="322"/>
    </location>
</feature>
<feature type="compositionally biased region" description="Basic and acidic residues" evidence="2">
    <location>
        <begin position="277"/>
        <end position="322"/>
    </location>
</feature>
<feature type="signal peptide" evidence="3">
    <location>
        <begin position="1"/>
        <end position="19"/>
    </location>
</feature>
<evidence type="ECO:0000313" key="4">
    <source>
        <dbReference type="EMBL" id="ETO24572.1"/>
    </source>
</evidence>
<evidence type="ECO:0000313" key="5">
    <source>
        <dbReference type="Proteomes" id="UP000023152"/>
    </source>
</evidence>
<sequence length="402" mass="47353">MYIYIHFFLSFFALLPLMAVNIFDLYDRPTKKLPGNPAVKKERAHKRGPSFGLRDVFRIQYSDDDDDDDDDDTLSVASAPEEDYFAIRAYYDLEDGWDSRRSSYITGDYGRIVSRRVSQHHDYKPISEMKEFGKTPVIKEDEEEEEEKENDTLKQSKKPIYPAVRSLMITAKNRTPADSAADKNIQYKISVTPDGGHNTSHPSTSIPLALSFDFLAGQSSAEPTPISDNENVPRTRDLHFKEESNDEKQLPTTDETNPTKEKKKIEEDRADEVAQSEQEKENEEKEKEKEKELEKKKKRERERERERETEREKEWKKKEMQMREELRKTLKEEVYAEVKANVEFEVKKQFEERTRSEEEQLKNEALRLKGDVEGLKQVLLFFFLNPNKYFYDTYVYLSQNET</sequence>
<keyword evidence="3" id="KW-0732">Signal</keyword>
<organism evidence="4 5">
    <name type="scientific">Reticulomyxa filosa</name>
    <dbReference type="NCBI Taxonomy" id="46433"/>
    <lineage>
        <taxon>Eukaryota</taxon>
        <taxon>Sar</taxon>
        <taxon>Rhizaria</taxon>
        <taxon>Retaria</taxon>
        <taxon>Foraminifera</taxon>
        <taxon>Monothalamids</taxon>
        <taxon>Reticulomyxidae</taxon>
        <taxon>Reticulomyxa</taxon>
    </lineage>
</organism>
<proteinExistence type="predicted"/>
<keyword evidence="5" id="KW-1185">Reference proteome</keyword>
<feature type="compositionally biased region" description="Basic and acidic residues" evidence="2">
    <location>
        <begin position="257"/>
        <end position="267"/>
    </location>
</feature>
<feature type="compositionally biased region" description="Polar residues" evidence="2">
    <location>
        <begin position="219"/>
        <end position="230"/>
    </location>
</feature>
<dbReference type="AlphaFoldDB" id="X6NGT4"/>